<reference evidence="3 4" key="1">
    <citation type="journal article" date="2016" name="Sci. Rep.">
        <title>Peltaster fructicola genome reveals evolution from an invasive phytopathogen to an ectophytic parasite.</title>
        <authorList>
            <person name="Xu C."/>
            <person name="Chen H."/>
            <person name="Gleason M.L."/>
            <person name="Xu J.R."/>
            <person name="Liu H."/>
            <person name="Zhang R."/>
            <person name="Sun G."/>
        </authorList>
    </citation>
    <scope>NUCLEOTIDE SEQUENCE [LARGE SCALE GENOMIC DNA]</scope>
    <source>
        <strain evidence="3 4">LNHT1506</strain>
    </source>
</reference>
<feature type="compositionally biased region" description="Polar residues" evidence="1">
    <location>
        <begin position="134"/>
        <end position="148"/>
    </location>
</feature>
<dbReference type="Proteomes" id="UP000503462">
    <property type="component" value="Chromosome 3"/>
</dbReference>
<feature type="transmembrane region" description="Helical" evidence="2">
    <location>
        <begin position="20"/>
        <end position="40"/>
    </location>
</feature>
<accession>A0A6H0XY48</accession>
<gene>
    <name evidence="3" type="ORF">AMS68_005035</name>
</gene>
<evidence type="ECO:0000256" key="2">
    <source>
        <dbReference type="SAM" id="Phobius"/>
    </source>
</evidence>
<name>A0A6H0XY48_9PEZI</name>
<sequence length="187" mass="20673">MADVQDSTTARLQRQKRWRWSFISVTVIGIVLYIIGGAVIGSSFSNQNCRYVSGYFVGNTYYSGYYTGCGANSQYWAGVALVIIACLLFIPWLVLLILRFTSWYRLPLGQGQQYQSTYATQQPSQYNYQQSNPTAQPTQVATGTAPQAEKTGTNIEMAPVTGATHFCSNCEHQTTGAFCHNCGSKVQ</sequence>
<feature type="transmembrane region" description="Helical" evidence="2">
    <location>
        <begin position="75"/>
        <end position="98"/>
    </location>
</feature>
<feature type="region of interest" description="Disordered" evidence="1">
    <location>
        <begin position="129"/>
        <end position="148"/>
    </location>
</feature>
<keyword evidence="2" id="KW-0472">Membrane</keyword>
<keyword evidence="2" id="KW-0812">Transmembrane</keyword>
<organism evidence="3 4">
    <name type="scientific">Peltaster fructicola</name>
    <dbReference type="NCBI Taxonomy" id="286661"/>
    <lineage>
        <taxon>Eukaryota</taxon>
        <taxon>Fungi</taxon>
        <taxon>Dikarya</taxon>
        <taxon>Ascomycota</taxon>
        <taxon>Pezizomycotina</taxon>
        <taxon>Dothideomycetes</taxon>
        <taxon>Dothideomycetes incertae sedis</taxon>
        <taxon>Peltaster</taxon>
    </lineage>
</organism>
<dbReference type="AlphaFoldDB" id="A0A6H0XY48"/>
<evidence type="ECO:0000256" key="1">
    <source>
        <dbReference type="SAM" id="MobiDB-lite"/>
    </source>
</evidence>
<keyword evidence="2" id="KW-1133">Transmembrane helix</keyword>
<evidence type="ECO:0000313" key="4">
    <source>
        <dbReference type="Proteomes" id="UP000503462"/>
    </source>
</evidence>
<proteinExistence type="predicted"/>
<evidence type="ECO:0000313" key="3">
    <source>
        <dbReference type="EMBL" id="QIW99517.1"/>
    </source>
</evidence>
<protein>
    <submittedName>
        <fullName evidence="3">Uncharacterized protein</fullName>
    </submittedName>
</protein>
<keyword evidence="4" id="KW-1185">Reference proteome</keyword>
<dbReference type="EMBL" id="CP051141">
    <property type="protein sequence ID" value="QIW99517.1"/>
    <property type="molecule type" value="Genomic_DNA"/>
</dbReference>